<dbReference type="InterPro" id="IPR020846">
    <property type="entry name" value="MFS_dom"/>
</dbReference>
<evidence type="ECO:0000313" key="8">
    <source>
        <dbReference type="EMBL" id="GGF15823.1"/>
    </source>
</evidence>
<dbReference type="GO" id="GO:0016020">
    <property type="term" value="C:membrane"/>
    <property type="evidence" value="ECO:0007669"/>
    <property type="project" value="UniProtKB-SubCell"/>
</dbReference>
<reference evidence="8" key="1">
    <citation type="journal article" date="2014" name="Int. J. Syst. Evol. Microbiol.">
        <title>Complete genome sequence of Corynebacterium casei LMG S-19264T (=DSM 44701T), isolated from a smear-ripened cheese.</title>
        <authorList>
            <consortium name="US DOE Joint Genome Institute (JGI-PGF)"/>
            <person name="Walter F."/>
            <person name="Albersmeier A."/>
            <person name="Kalinowski J."/>
            <person name="Ruckert C."/>
        </authorList>
    </citation>
    <scope>NUCLEOTIDE SEQUENCE</scope>
    <source>
        <strain evidence="8">CGMCC 1.15725</strain>
    </source>
</reference>
<evidence type="ECO:0000256" key="6">
    <source>
        <dbReference type="SAM" id="Phobius"/>
    </source>
</evidence>
<feature type="transmembrane region" description="Helical" evidence="6">
    <location>
        <begin position="318"/>
        <end position="339"/>
    </location>
</feature>
<dbReference type="RefSeq" id="WP_189045579.1">
    <property type="nucleotide sequence ID" value="NZ_BMJQ01000005.1"/>
</dbReference>
<evidence type="ECO:0000256" key="5">
    <source>
        <dbReference type="ARBA" id="ARBA00023136"/>
    </source>
</evidence>
<name>A0A8J2YSK2_9PROT</name>
<dbReference type="PANTHER" id="PTHR23504:SF15">
    <property type="entry name" value="MAJOR FACILITATOR SUPERFAMILY (MFS) PROFILE DOMAIN-CONTAINING PROTEIN"/>
    <property type="match status" value="1"/>
</dbReference>
<keyword evidence="2" id="KW-0813">Transport</keyword>
<evidence type="ECO:0000256" key="4">
    <source>
        <dbReference type="ARBA" id="ARBA00022989"/>
    </source>
</evidence>
<feature type="transmembrane region" description="Helical" evidence="6">
    <location>
        <begin position="227"/>
        <end position="251"/>
    </location>
</feature>
<dbReference type="CDD" id="cd17388">
    <property type="entry name" value="MFS_TetA"/>
    <property type="match status" value="1"/>
</dbReference>
<evidence type="ECO:0000256" key="1">
    <source>
        <dbReference type="ARBA" id="ARBA00004141"/>
    </source>
</evidence>
<feature type="transmembrane region" description="Helical" evidence="6">
    <location>
        <begin position="175"/>
        <end position="195"/>
    </location>
</feature>
<dbReference type="InterPro" id="IPR036259">
    <property type="entry name" value="MFS_trans_sf"/>
</dbReference>
<protein>
    <submittedName>
        <fullName evidence="8">Tetracycline resistance MFS efflux pump</fullName>
    </submittedName>
</protein>
<dbReference type="Pfam" id="PF07690">
    <property type="entry name" value="MFS_1"/>
    <property type="match status" value="1"/>
</dbReference>
<accession>A0A8J2YSK2</accession>
<keyword evidence="3 6" id="KW-0812">Transmembrane</keyword>
<feature type="transmembrane region" description="Helical" evidence="6">
    <location>
        <begin position="263"/>
        <end position="282"/>
    </location>
</feature>
<comment type="subcellular location">
    <subcellularLocation>
        <location evidence="1">Membrane</location>
        <topology evidence="1">Multi-pass membrane protein</topology>
    </subcellularLocation>
</comment>
<dbReference type="PROSITE" id="PS50850">
    <property type="entry name" value="MFS"/>
    <property type="match status" value="1"/>
</dbReference>
<dbReference type="AlphaFoldDB" id="A0A8J2YSK2"/>
<organism evidence="8 9">
    <name type="scientific">Aliidongia dinghuensis</name>
    <dbReference type="NCBI Taxonomy" id="1867774"/>
    <lineage>
        <taxon>Bacteria</taxon>
        <taxon>Pseudomonadati</taxon>
        <taxon>Pseudomonadota</taxon>
        <taxon>Alphaproteobacteria</taxon>
        <taxon>Rhodospirillales</taxon>
        <taxon>Dongiaceae</taxon>
        <taxon>Aliidongia</taxon>
    </lineage>
</organism>
<feature type="transmembrane region" description="Helical" evidence="6">
    <location>
        <begin position="388"/>
        <end position="409"/>
    </location>
</feature>
<dbReference type="EMBL" id="BMJQ01000005">
    <property type="protein sequence ID" value="GGF15823.1"/>
    <property type="molecule type" value="Genomic_DNA"/>
</dbReference>
<dbReference type="InterPro" id="IPR001958">
    <property type="entry name" value="Tet-R_TetA/multi-R_MdtG-like"/>
</dbReference>
<sequence>MTTDSEDRTARRGARAPAPAFIMVTVGLDVLALGLIIPVLPRLVVDFLGGDTEQGAEILGLFGTVWALMQFLAGPVLGSLSDRVGRRPVILLSNVGLGLDYVLMALAPNLSWLFVGRIISGITGASITTSFAYIADVTPAEGRPKAYGMLGAAFGIGFIVGPAIGGLLGNFDPRLPFWCAAGFSLLNAAYGWFVLPESLPRDRRAGFSWRRANPVGALALLRSRPGLLGLAGISFLFNLAHESLPAAFVLYATYRYHWDKGMIGLTLAGVGVCSAVVQGGLIGPIVGRLGAPRALVLGLVAGAVGFAIYGLAETGPLFWVGMPVMAFWGVAGAALQGIASTEVDPTEQGQLQGALQSVRGIAGLIGPGLYTLAFAYAIGAGADWHQPGLPYLIAALCLVAALGLAGATVRRRRAIEAT</sequence>
<gene>
    <name evidence="8" type="primary">tetA</name>
    <name evidence="8" type="ORF">GCM10011611_22000</name>
</gene>
<dbReference type="InterPro" id="IPR011701">
    <property type="entry name" value="MFS"/>
</dbReference>
<feature type="transmembrane region" description="Helical" evidence="6">
    <location>
        <begin position="294"/>
        <end position="312"/>
    </location>
</feature>
<dbReference type="Gene3D" id="1.20.1250.20">
    <property type="entry name" value="MFS general substrate transporter like domains"/>
    <property type="match status" value="1"/>
</dbReference>
<proteinExistence type="predicted"/>
<feature type="transmembrane region" description="Helical" evidence="6">
    <location>
        <begin position="147"/>
        <end position="169"/>
    </location>
</feature>
<dbReference type="GO" id="GO:0022857">
    <property type="term" value="F:transmembrane transporter activity"/>
    <property type="evidence" value="ECO:0007669"/>
    <property type="project" value="InterPro"/>
</dbReference>
<feature type="transmembrane region" description="Helical" evidence="6">
    <location>
        <begin position="89"/>
        <end position="108"/>
    </location>
</feature>
<evidence type="ECO:0000259" key="7">
    <source>
        <dbReference type="PROSITE" id="PS50850"/>
    </source>
</evidence>
<feature type="transmembrane region" description="Helical" evidence="6">
    <location>
        <begin position="58"/>
        <end position="77"/>
    </location>
</feature>
<feature type="transmembrane region" description="Helical" evidence="6">
    <location>
        <begin position="360"/>
        <end position="382"/>
    </location>
</feature>
<dbReference type="Proteomes" id="UP000646365">
    <property type="component" value="Unassembled WGS sequence"/>
</dbReference>
<dbReference type="SUPFAM" id="SSF103473">
    <property type="entry name" value="MFS general substrate transporter"/>
    <property type="match status" value="1"/>
</dbReference>
<evidence type="ECO:0000313" key="9">
    <source>
        <dbReference type="Proteomes" id="UP000646365"/>
    </source>
</evidence>
<dbReference type="PANTHER" id="PTHR23504">
    <property type="entry name" value="MAJOR FACILITATOR SUPERFAMILY DOMAIN-CONTAINING PROTEIN 10"/>
    <property type="match status" value="1"/>
</dbReference>
<keyword evidence="5 6" id="KW-0472">Membrane</keyword>
<feature type="domain" description="Major facilitator superfamily (MFS) profile" evidence="7">
    <location>
        <begin position="15"/>
        <end position="412"/>
    </location>
</feature>
<keyword evidence="9" id="KW-1185">Reference proteome</keyword>
<evidence type="ECO:0000256" key="3">
    <source>
        <dbReference type="ARBA" id="ARBA00022692"/>
    </source>
</evidence>
<dbReference type="PRINTS" id="PR01035">
    <property type="entry name" value="TCRTETA"/>
</dbReference>
<evidence type="ECO:0000256" key="2">
    <source>
        <dbReference type="ARBA" id="ARBA00022448"/>
    </source>
</evidence>
<reference evidence="8" key="2">
    <citation type="submission" date="2020-09" db="EMBL/GenBank/DDBJ databases">
        <authorList>
            <person name="Sun Q."/>
            <person name="Zhou Y."/>
        </authorList>
    </citation>
    <scope>NUCLEOTIDE SEQUENCE</scope>
    <source>
        <strain evidence="8">CGMCC 1.15725</strain>
    </source>
</reference>
<feature type="transmembrane region" description="Helical" evidence="6">
    <location>
        <begin position="20"/>
        <end position="38"/>
    </location>
</feature>
<feature type="transmembrane region" description="Helical" evidence="6">
    <location>
        <begin position="114"/>
        <end position="135"/>
    </location>
</feature>
<comment type="caution">
    <text evidence="8">The sequence shown here is derived from an EMBL/GenBank/DDBJ whole genome shotgun (WGS) entry which is preliminary data.</text>
</comment>
<keyword evidence="4 6" id="KW-1133">Transmembrane helix</keyword>